<dbReference type="RefSeq" id="WP_208237374.1">
    <property type="nucleotide sequence ID" value="NZ_JAGEPF010000003.1"/>
</dbReference>
<dbReference type="Gene3D" id="3.30.300.30">
    <property type="match status" value="1"/>
</dbReference>
<gene>
    <name evidence="2" type="ORF">J4709_04830</name>
</gene>
<dbReference type="SUPFAM" id="SSF56801">
    <property type="entry name" value="Acetyl-CoA synthetase-like"/>
    <property type="match status" value="1"/>
</dbReference>
<dbReference type="InterPro" id="IPR009081">
    <property type="entry name" value="PP-bd_ACP"/>
</dbReference>
<dbReference type="PROSITE" id="PS00455">
    <property type="entry name" value="AMP_BINDING"/>
    <property type="match status" value="1"/>
</dbReference>
<reference evidence="2 3" key="1">
    <citation type="submission" date="2021-03" db="EMBL/GenBank/DDBJ databases">
        <title>Actinomadura violae sp. nov., isolated from lichen in Thailand.</title>
        <authorList>
            <person name="Kanchanasin P."/>
            <person name="Saeng-In P."/>
            <person name="Phongsopitanun W."/>
            <person name="Yuki M."/>
            <person name="Kudo T."/>
            <person name="Ohkuma M."/>
            <person name="Tanasupawat S."/>
        </authorList>
    </citation>
    <scope>NUCLEOTIDE SEQUENCE [LARGE SCALE GENOMIC DNA]</scope>
    <source>
        <strain evidence="2 3">LCR2-06</strain>
    </source>
</reference>
<keyword evidence="3" id="KW-1185">Reference proteome</keyword>
<sequence>MPARSEAGRYGKPISPHEWLALAHPRGLVMDVQLCVEGEGGIDPEALRAAVATASQACPGARLVRRGQRWVDGGVAPAVRVADAADFDRARLDSPLLRMPLTGEKSASCEVVLVQGSPTTVVFRANHGVMDGGGAMLWQTQVFRALRGEPVEGAASPLTLEEVMERIAERLGVELPPRAAPSPLTWRSPLGNAPKGPRRSLWRRRTVDGAHPAATARIVRRVATHGPAQGPVLVPVDLRRYLPGLRTTGMVSGAVKLGVSPDDDWTDVHAELLRALGEHRYLANRNDPYPMSMPLPLLRSLYRWIDGMAVQNPDFLRDRGYADTAACISHLGTVDLAALSTDMFEATSCYALGGVGFSPELAIVECRGRTEVTVAWRDGRGAAERVEALLDEIEEELSPRAYRVPAGEVAGPPVPPCTLPPCTLPPCTLPPCTLPVLLAEQVARTPDAVAVEDPDGALTYAELDRRAGAVAAALHARGIGRGDLVGLVAGRSAAAITALWGVLKAGAAYLPIDESHPDARIVRLLTDARARICLLEPAAERRACLPPGCAGLSLADVPYDEPHTWQDVPGEPADLAYVVYTSGSTGAPKGVEIEHGSVVNFVRWATRECGIDASTRMLLIPSISFDVAGYAFFLPLLAGGCVLPVREVNAATLRAAVEDRGATAMAVTPSHLELIAQSGVRRSTMQVVMAAGELLRRSTALRARDALGSQCRILNQWGPSEAAIVNTSHEFDPAADTDAGVPFGRPMDGNALYVLDARGRFVAPGEVGEAYVGGVQLARGYRGRADLTRERFVRLADGTRVYRTGDLVRRLPGGELTFVGRVDDQVKVAGHRIEPAEIAQTLEEHPLVRQAAVLPRTRPGAAPALCAYVVGGPEVTPDELRRFVAERLPRYMVPAAIAPVPEIPRTPNGKLDAARLPDPFAGLPAATAAADLDEVASAVAGIWSRTLRLDAVQLDEGADFHQLGGDSLLLLSMIREVSRTVVGRGEQEFMDELVRIVREPTLGRVSDVAREVRGRRPAGLTE</sequence>
<dbReference type="InterPro" id="IPR036736">
    <property type="entry name" value="ACP-like_sf"/>
</dbReference>
<dbReference type="PROSITE" id="PS50075">
    <property type="entry name" value="CARRIER"/>
    <property type="match status" value="1"/>
</dbReference>
<dbReference type="Pfam" id="PF13193">
    <property type="entry name" value="AMP-binding_C"/>
    <property type="match status" value="1"/>
</dbReference>
<dbReference type="InterPro" id="IPR010071">
    <property type="entry name" value="AA_adenyl_dom"/>
</dbReference>
<dbReference type="EMBL" id="JAGEPF010000003">
    <property type="protein sequence ID" value="MBO2456917.1"/>
    <property type="molecule type" value="Genomic_DNA"/>
</dbReference>
<evidence type="ECO:0000313" key="2">
    <source>
        <dbReference type="EMBL" id="MBO2456917.1"/>
    </source>
</evidence>
<dbReference type="PANTHER" id="PTHR45527">
    <property type="entry name" value="NONRIBOSOMAL PEPTIDE SYNTHETASE"/>
    <property type="match status" value="1"/>
</dbReference>
<dbReference type="NCBIfam" id="TIGR01733">
    <property type="entry name" value="AA-adenyl-dom"/>
    <property type="match status" value="1"/>
</dbReference>
<dbReference type="Gene3D" id="3.40.50.12780">
    <property type="entry name" value="N-terminal domain of ligase-like"/>
    <property type="match status" value="1"/>
</dbReference>
<organism evidence="2 3">
    <name type="scientific">Actinomadura violacea</name>
    <dbReference type="NCBI Taxonomy" id="2819934"/>
    <lineage>
        <taxon>Bacteria</taxon>
        <taxon>Bacillati</taxon>
        <taxon>Actinomycetota</taxon>
        <taxon>Actinomycetes</taxon>
        <taxon>Streptosporangiales</taxon>
        <taxon>Thermomonosporaceae</taxon>
        <taxon>Actinomadura</taxon>
    </lineage>
</organism>
<dbReference type="SUPFAM" id="SSF47336">
    <property type="entry name" value="ACP-like"/>
    <property type="match status" value="1"/>
</dbReference>
<dbReference type="InterPro" id="IPR025110">
    <property type="entry name" value="AMP-bd_C"/>
</dbReference>
<dbReference type="CDD" id="cd05930">
    <property type="entry name" value="A_NRPS"/>
    <property type="match status" value="1"/>
</dbReference>
<dbReference type="Pfam" id="PF00501">
    <property type="entry name" value="AMP-binding"/>
    <property type="match status" value="1"/>
</dbReference>
<comment type="caution">
    <text evidence="2">The sequence shown here is derived from an EMBL/GenBank/DDBJ whole genome shotgun (WGS) entry which is preliminary data.</text>
</comment>
<dbReference type="InterPro" id="IPR045851">
    <property type="entry name" value="AMP-bd_C_sf"/>
</dbReference>
<dbReference type="InterPro" id="IPR020845">
    <property type="entry name" value="AMP-binding_CS"/>
</dbReference>
<feature type="domain" description="Carrier" evidence="1">
    <location>
        <begin position="930"/>
        <end position="1013"/>
    </location>
</feature>
<protein>
    <submittedName>
        <fullName evidence="2">Amino acid adenylation domain-containing protein</fullName>
    </submittedName>
</protein>
<dbReference type="Pfam" id="PF00550">
    <property type="entry name" value="PP-binding"/>
    <property type="match status" value="1"/>
</dbReference>
<proteinExistence type="predicted"/>
<evidence type="ECO:0000313" key="3">
    <source>
        <dbReference type="Proteomes" id="UP000680206"/>
    </source>
</evidence>
<dbReference type="PANTHER" id="PTHR45527:SF1">
    <property type="entry name" value="FATTY ACID SYNTHASE"/>
    <property type="match status" value="1"/>
</dbReference>
<dbReference type="InterPro" id="IPR042099">
    <property type="entry name" value="ANL_N_sf"/>
</dbReference>
<dbReference type="InterPro" id="IPR000873">
    <property type="entry name" value="AMP-dep_synth/lig_dom"/>
</dbReference>
<evidence type="ECO:0000259" key="1">
    <source>
        <dbReference type="PROSITE" id="PS50075"/>
    </source>
</evidence>
<dbReference type="Proteomes" id="UP000680206">
    <property type="component" value="Unassembled WGS sequence"/>
</dbReference>
<dbReference type="Gene3D" id="1.10.1200.10">
    <property type="entry name" value="ACP-like"/>
    <property type="match status" value="1"/>
</dbReference>
<accession>A0ABS3RJT2</accession>
<name>A0ABS3RJT2_9ACTN</name>